<evidence type="ECO:0000259" key="1">
    <source>
        <dbReference type="Pfam" id="PF13360"/>
    </source>
</evidence>
<evidence type="ECO:0000313" key="2">
    <source>
        <dbReference type="EMBL" id="WLQ57203.1"/>
    </source>
</evidence>
<accession>A0ABY9IPB5</accession>
<dbReference type="Pfam" id="PF13360">
    <property type="entry name" value="PQQ_2"/>
    <property type="match status" value="1"/>
</dbReference>
<dbReference type="PANTHER" id="PTHR34512:SF30">
    <property type="entry name" value="OUTER MEMBRANE PROTEIN ASSEMBLY FACTOR BAMB"/>
    <property type="match status" value="1"/>
</dbReference>
<sequence>MAVLSVTSALLVVSADEARQPTPEAPAAALAAYLAPYTGEGRPRDFGKGAVSRLHRPANWSPWTGRAQPRTGPCALDGTVLLCAGTGGALTALDANYGHTLWSHRGDTSAAGATAANLGVVAGVAYVNGPRGTDGYRVRDGDRVVHHDPPPGRYTMGGAETLDGVMYSVYAGPFDGDGTGLLTARRLGSGDEGRGDGGRELWRVPVPGGPQQPLVAGGRVYVPRLLQGLVSYDARTGGDRVDSDGVSCEWGQVRDGRLVCVGADEQGGVHVLDARTLKRRALVGRGRHVRSGPALGPGGLLAIGDGETVSLHDLDTGRTLWSESVEHMDGNPGPLYFADDRLIQVNGAEIANFAVASGEPLSRTYPGPKDWETDELLQNGECLAVGGILYVTFSDGTVVSGYL</sequence>
<dbReference type="EMBL" id="CP120988">
    <property type="protein sequence ID" value="WLQ57203.1"/>
    <property type="molecule type" value="Genomic_DNA"/>
</dbReference>
<evidence type="ECO:0000313" key="3">
    <source>
        <dbReference type="Proteomes" id="UP001235744"/>
    </source>
</evidence>
<dbReference type="SMART" id="SM00564">
    <property type="entry name" value="PQQ"/>
    <property type="match status" value="3"/>
</dbReference>
<dbReference type="RefSeq" id="WP_306071180.1">
    <property type="nucleotide sequence ID" value="NZ_CP120988.1"/>
</dbReference>
<dbReference type="InterPro" id="IPR018391">
    <property type="entry name" value="PQQ_b-propeller_rpt"/>
</dbReference>
<protein>
    <submittedName>
        <fullName evidence="2">PQQ-binding-like beta-propeller repeat protein</fullName>
    </submittedName>
</protein>
<organism evidence="2 3">
    <name type="scientific">Streptomyces poriferorum</name>
    <dbReference type="NCBI Taxonomy" id="2798799"/>
    <lineage>
        <taxon>Bacteria</taxon>
        <taxon>Bacillati</taxon>
        <taxon>Actinomycetota</taxon>
        <taxon>Actinomycetes</taxon>
        <taxon>Kitasatosporales</taxon>
        <taxon>Streptomycetaceae</taxon>
        <taxon>Streptomyces</taxon>
    </lineage>
</organism>
<name>A0ABY9IPB5_9ACTN</name>
<dbReference type="Proteomes" id="UP001235744">
    <property type="component" value="Chromosome"/>
</dbReference>
<dbReference type="InterPro" id="IPR011047">
    <property type="entry name" value="Quinoprotein_ADH-like_sf"/>
</dbReference>
<dbReference type="SUPFAM" id="SSF50998">
    <property type="entry name" value="Quinoprotein alcohol dehydrogenase-like"/>
    <property type="match status" value="1"/>
</dbReference>
<keyword evidence="3" id="KW-1185">Reference proteome</keyword>
<dbReference type="InterPro" id="IPR002372">
    <property type="entry name" value="PQQ_rpt_dom"/>
</dbReference>
<dbReference type="Gene3D" id="2.130.10.10">
    <property type="entry name" value="YVTN repeat-like/Quinoprotein amine dehydrogenase"/>
    <property type="match status" value="1"/>
</dbReference>
<reference evidence="2 3" key="1">
    <citation type="submission" date="2023-03" db="EMBL/GenBank/DDBJ databases">
        <title>Isolation and description of six Streptomyces strains from soil environments, able to metabolize different microbial glucans.</title>
        <authorList>
            <person name="Widen T."/>
            <person name="Larsbrink J."/>
        </authorList>
    </citation>
    <scope>NUCLEOTIDE SEQUENCE [LARGE SCALE GENOMIC DNA]</scope>
    <source>
        <strain evidence="2 3">Alt2</strain>
    </source>
</reference>
<feature type="domain" description="Pyrrolo-quinoline quinone repeat" evidence="1">
    <location>
        <begin position="197"/>
        <end position="278"/>
    </location>
</feature>
<dbReference type="PANTHER" id="PTHR34512">
    <property type="entry name" value="CELL SURFACE PROTEIN"/>
    <property type="match status" value="1"/>
</dbReference>
<proteinExistence type="predicted"/>
<gene>
    <name evidence="2" type="ORF">P8A19_17875</name>
</gene>
<dbReference type="InterPro" id="IPR015943">
    <property type="entry name" value="WD40/YVTN_repeat-like_dom_sf"/>
</dbReference>